<protein>
    <recommendedName>
        <fullName evidence="3">Hyalin repeat-containing protein</fullName>
    </recommendedName>
</protein>
<gene>
    <name evidence="2" type="ORF">LCGC14_2808490</name>
</gene>
<evidence type="ECO:0000256" key="1">
    <source>
        <dbReference type="SAM" id="Phobius"/>
    </source>
</evidence>
<comment type="caution">
    <text evidence="2">The sequence shown here is derived from an EMBL/GenBank/DDBJ whole genome shotgun (WGS) entry which is preliminary data.</text>
</comment>
<organism evidence="2">
    <name type="scientific">marine sediment metagenome</name>
    <dbReference type="NCBI Taxonomy" id="412755"/>
    <lineage>
        <taxon>unclassified sequences</taxon>
        <taxon>metagenomes</taxon>
        <taxon>ecological metagenomes</taxon>
    </lineage>
</organism>
<evidence type="ECO:0000313" key="2">
    <source>
        <dbReference type="EMBL" id="KKK81928.1"/>
    </source>
</evidence>
<name>A0A0F8YKL8_9ZZZZ</name>
<feature type="non-terminal residue" evidence="2">
    <location>
        <position position="1"/>
    </location>
</feature>
<reference evidence="2" key="1">
    <citation type="journal article" date="2015" name="Nature">
        <title>Complex archaea that bridge the gap between prokaryotes and eukaryotes.</title>
        <authorList>
            <person name="Spang A."/>
            <person name="Saw J.H."/>
            <person name="Jorgensen S.L."/>
            <person name="Zaremba-Niedzwiedzka K."/>
            <person name="Martijn J."/>
            <person name="Lind A.E."/>
            <person name="van Eijk R."/>
            <person name="Schleper C."/>
            <person name="Guy L."/>
            <person name="Ettema T.J."/>
        </authorList>
    </citation>
    <scope>NUCLEOTIDE SEQUENCE</scope>
</reference>
<dbReference type="EMBL" id="LAZR01052903">
    <property type="protein sequence ID" value="KKK81928.1"/>
    <property type="molecule type" value="Genomic_DNA"/>
</dbReference>
<feature type="non-terminal residue" evidence="2">
    <location>
        <position position="407"/>
    </location>
</feature>
<dbReference type="AlphaFoldDB" id="A0A0F8YKL8"/>
<keyword evidence="1" id="KW-0472">Membrane</keyword>
<sequence length="407" mass="44467">VKPLQKLKAGNKVAVITLNVPGMESIRIVRRQLIAMKKILLPFFFLLVGFFLQAQSLEPGAPGTIIDLTPDGVEIMNTTAGKGNYGKKLAVLDTMIVFVGKDATNGEEIWITDGSVAGTKLLKDINPGSGSSAPTNLEVSGDKVFFAAFDGSSGIELWMTDGTSDGTVMVKDVFSGSNSSSPDMITPFYGSVVFRATDLWSNLEEEKWLWISDGTAEGTKMLAEIQIRNAGDAEPPIYFIQVTNNKAFFIGQDAKYGEEFWVSDGTAEGTHMILDIGFADDIDNPIDGATKSTKIEWQVVANEKQILFRAETPAWWLNKEAELSSIGEELWVTDGTAAGTYLLKDFNTALEIDDITRTQGTGYAFPLQYGGKVFFRADDGLHHVEWSETDLTPDGTKHTFNINGAWE</sequence>
<accession>A0A0F8YKL8</accession>
<keyword evidence="1" id="KW-1133">Transmembrane helix</keyword>
<proteinExistence type="predicted"/>
<keyword evidence="1" id="KW-0812">Transmembrane</keyword>
<feature type="transmembrane region" description="Helical" evidence="1">
    <location>
        <begin position="33"/>
        <end position="52"/>
    </location>
</feature>
<evidence type="ECO:0008006" key="3">
    <source>
        <dbReference type="Google" id="ProtNLM"/>
    </source>
</evidence>